<keyword evidence="6" id="KW-0808">Transferase</keyword>
<evidence type="ECO:0000256" key="9">
    <source>
        <dbReference type="ARBA" id="ARBA00022968"/>
    </source>
</evidence>
<evidence type="ECO:0000256" key="5">
    <source>
        <dbReference type="ARBA" id="ARBA00022676"/>
    </source>
</evidence>
<dbReference type="InterPro" id="IPR003378">
    <property type="entry name" value="Fringe-like_glycosylTrfase"/>
</dbReference>
<gene>
    <name evidence="14" type="ORF">DL764_001626</name>
</gene>
<keyword evidence="11 12" id="KW-0472">Membrane</keyword>
<name>A0A4V1XC81_9PEZI</name>
<keyword evidence="10 12" id="KW-1133">Transmembrane helix</keyword>
<comment type="similarity">
    <text evidence="3">Belongs to the glycosyltransferase 31 family. Beta3-Gal-T subfamily.</text>
</comment>
<evidence type="ECO:0000313" key="15">
    <source>
        <dbReference type="Proteomes" id="UP000293360"/>
    </source>
</evidence>
<evidence type="ECO:0000256" key="1">
    <source>
        <dbReference type="ARBA" id="ARBA00004606"/>
    </source>
</evidence>
<dbReference type="PANTHER" id="PTHR23033">
    <property type="entry name" value="BETA1,3-GALACTOSYLTRANSFERASE"/>
    <property type="match status" value="1"/>
</dbReference>
<accession>A0A4V1XC81</accession>
<dbReference type="STRING" id="155417.A0A4V1XC81"/>
<dbReference type="OrthoDB" id="414175at2759"/>
<evidence type="ECO:0000256" key="8">
    <source>
        <dbReference type="ARBA" id="ARBA00022741"/>
    </source>
</evidence>
<dbReference type="EMBL" id="QJNU01000054">
    <property type="protein sequence ID" value="RYP08829.1"/>
    <property type="molecule type" value="Genomic_DNA"/>
</dbReference>
<comment type="subcellular location">
    <subcellularLocation>
        <location evidence="1">Membrane</location>
        <topology evidence="1">Single-pass type II membrane protein</topology>
    </subcellularLocation>
</comment>
<dbReference type="EC" id="2.4.1.122" evidence="4"/>
<feature type="transmembrane region" description="Helical" evidence="12">
    <location>
        <begin position="33"/>
        <end position="55"/>
    </location>
</feature>
<comment type="caution">
    <text evidence="14">The sequence shown here is derived from an EMBL/GenBank/DDBJ whole genome shotgun (WGS) entry which is preliminary data.</text>
</comment>
<evidence type="ECO:0000256" key="6">
    <source>
        <dbReference type="ARBA" id="ARBA00022679"/>
    </source>
</evidence>
<evidence type="ECO:0000256" key="3">
    <source>
        <dbReference type="ARBA" id="ARBA00006462"/>
    </source>
</evidence>
<evidence type="ECO:0000256" key="12">
    <source>
        <dbReference type="SAM" id="Phobius"/>
    </source>
</evidence>
<sequence length="519" mass="61368">MKSRRFLASASCIEIYRCGSGGRKGFNSCIRRVITTAFAIFPALVILIHSITYVYRRKWGNFIIEEPALLEDDSHGHRQYYEWDTSSDFIPVSQDISETSTEELCRSFPHHLVRHMVQPVLKMGHTESPDKIEAQMESVSACIEDLLIFSDLEETLHGHQVIDILADMPAAYHFENEDFVNYTRIRHQRQQAHDPRSNDTWTLDGWRLDKYKFLPMVERAWRMRPGKRWYFFYETDTYVVWDNVFRFLANLNHRLPLYIGSPSPGLLRDNEDPDSVTFFANGGPGFVLSRGAMKKLLHRQSGMDGEYKEAPLNRRWLELLRNDPCGDSVLGWVLHNVGIDLSGYWPLFNPHPLHSIPFGNDYWCQPVLTMHKTKSDDMGKLWRWEHSRRILDRPLLYEDLHGFHHLNRGFYLEDWDNCCWGDYQGSNVTSFVECGMACSEDEGCFQYRYHLGECTFMRFMRFGEARDPQIPSEFYDDHEWTYEESRFMSGWAQRRIDAWIEERKCRKVQWVRPSLERIF</sequence>
<reference evidence="14 15" key="1">
    <citation type="submission" date="2018-06" db="EMBL/GenBank/DDBJ databases">
        <title>Complete Genomes of Monosporascus.</title>
        <authorList>
            <person name="Robinson A.J."/>
            <person name="Natvig D.O."/>
        </authorList>
    </citation>
    <scope>NUCLEOTIDE SEQUENCE [LARGE SCALE GENOMIC DNA]</scope>
    <source>
        <strain evidence="14 15">CBS 110550</strain>
    </source>
</reference>
<keyword evidence="5" id="KW-0328">Glycosyltransferase</keyword>
<proteinExistence type="inferred from homology"/>
<dbReference type="Pfam" id="PF02434">
    <property type="entry name" value="Fringe"/>
    <property type="match status" value="1"/>
</dbReference>
<comment type="pathway">
    <text evidence="2">Protein modification; protein glycosylation.</text>
</comment>
<dbReference type="Proteomes" id="UP000293360">
    <property type="component" value="Unassembled WGS sequence"/>
</dbReference>
<evidence type="ECO:0000256" key="4">
    <source>
        <dbReference type="ARBA" id="ARBA00012557"/>
    </source>
</evidence>
<keyword evidence="9" id="KW-0735">Signal-anchor</keyword>
<dbReference type="PANTHER" id="PTHR23033:SF43">
    <property type="entry name" value="APPLE DOMAIN-CONTAINING PROTEIN"/>
    <property type="match status" value="1"/>
</dbReference>
<evidence type="ECO:0000259" key="13">
    <source>
        <dbReference type="Pfam" id="PF02434"/>
    </source>
</evidence>
<evidence type="ECO:0000256" key="10">
    <source>
        <dbReference type="ARBA" id="ARBA00022989"/>
    </source>
</evidence>
<keyword evidence="8" id="KW-0547">Nucleotide-binding</keyword>
<dbReference type="GO" id="GO:0016263">
    <property type="term" value="F:glycoprotein-N-acetylgalactosamine 3-beta-galactosyltransferase activity"/>
    <property type="evidence" value="ECO:0007669"/>
    <property type="project" value="UniProtKB-EC"/>
</dbReference>
<evidence type="ECO:0000256" key="7">
    <source>
        <dbReference type="ARBA" id="ARBA00022692"/>
    </source>
</evidence>
<keyword evidence="15" id="KW-1185">Reference proteome</keyword>
<organism evidence="14 15">
    <name type="scientific">Monosporascus ibericus</name>
    <dbReference type="NCBI Taxonomy" id="155417"/>
    <lineage>
        <taxon>Eukaryota</taxon>
        <taxon>Fungi</taxon>
        <taxon>Dikarya</taxon>
        <taxon>Ascomycota</taxon>
        <taxon>Pezizomycotina</taxon>
        <taxon>Sordariomycetes</taxon>
        <taxon>Xylariomycetidae</taxon>
        <taxon>Xylariales</taxon>
        <taxon>Xylariales incertae sedis</taxon>
        <taxon>Monosporascus</taxon>
    </lineage>
</organism>
<evidence type="ECO:0000313" key="14">
    <source>
        <dbReference type="EMBL" id="RYP08829.1"/>
    </source>
</evidence>
<evidence type="ECO:0000256" key="2">
    <source>
        <dbReference type="ARBA" id="ARBA00004922"/>
    </source>
</evidence>
<dbReference type="InterPro" id="IPR026050">
    <property type="entry name" value="C1GALT1/C1GALT1_chp1"/>
</dbReference>
<feature type="domain" description="Fringe-like glycosyltransferase" evidence="13">
    <location>
        <begin position="218"/>
        <end position="301"/>
    </location>
</feature>
<dbReference type="AlphaFoldDB" id="A0A4V1XC81"/>
<keyword evidence="7 12" id="KW-0812">Transmembrane</keyword>
<evidence type="ECO:0000256" key="11">
    <source>
        <dbReference type="ARBA" id="ARBA00023136"/>
    </source>
</evidence>
<dbReference type="GO" id="GO:0016020">
    <property type="term" value="C:membrane"/>
    <property type="evidence" value="ECO:0007669"/>
    <property type="project" value="UniProtKB-SubCell"/>
</dbReference>
<dbReference type="Gene3D" id="3.90.550.50">
    <property type="match status" value="1"/>
</dbReference>
<dbReference type="GO" id="GO:0000166">
    <property type="term" value="F:nucleotide binding"/>
    <property type="evidence" value="ECO:0007669"/>
    <property type="project" value="UniProtKB-KW"/>
</dbReference>
<protein>
    <recommendedName>
        <fullName evidence="4">N-acetylgalactosaminide beta-1,3-galactosyltransferase</fullName>
        <ecNumber evidence="4">2.4.1.122</ecNumber>
    </recommendedName>
</protein>